<sequence>MAETSTPTPPPSSGPSTPPSSAAEQARIRKERREAKIRAGGSARLNKITGLGGGIQRDPPPQPTASTAHADPEEVDISQHYYEPSKTARSRNNAAPAPAPPQQQQLNDQQLRQMMLGFDPASTPTPASNPFAGPGMAAAGAGAGAEDPMMKMLQQMLGGAAGGGADGMPAFAGMPNAAGPTTTTTATAADPYAYLWRIIHAVFALGFGLYIAFTTQFTGSRADRESSSGLAAAYISEDGTGRSGVTPASVHFFWVFATAEVLLQTSRFFVEKGRVQSNGMLGMVAGFLPEPYKGYVALVMRYSRIWTTISADAMALVFVLGVCAWWRGT</sequence>
<keyword evidence="2 5" id="KW-1133">Transmembrane helix</keyword>
<dbReference type="STRING" id="857342.A0A2T3APE1"/>
<gene>
    <name evidence="6" type="ORF">M430DRAFT_54593</name>
</gene>
<dbReference type="EMBL" id="KZ679020">
    <property type="protein sequence ID" value="PSS06801.1"/>
    <property type="molecule type" value="Genomic_DNA"/>
</dbReference>
<evidence type="ECO:0000256" key="4">
    <source>
        <dbReference type="SAM" id="MobiDB-lite"/>
    </source>
</evidence>
<dbReference type="OrthoDB" id="5393181at2759"/>
<evidence type="ECO:0008006" key="8">
    <source>
        <dbReference type="Google" id="ProtNLM"/>
    </source>
</evidence>
<dbReference type="InParanoid" id="A0A2T3APE1"/>
<evidence type="ECO:0000256" key="2">
    <source>
        <dbReference type="ARBA" id="ARBA00022989"/>
    </source>
</evidence>
<protein>
    <recommendedName>
        <fullName evidence="8">GET complex subunit GET2</fullName>
    </recommendedName>
</protein>
<evidence type="ECO:0000313" key="7">
    <source>
        <dbReference type="Proteomes" id="UP000241818"/>
    </source>
</evidence>
<feature type="transmembrane region" description="Helical" evidence="5">
    <location>
        <begin position="194"/>
        <end position="213"/>
    </location>
</feature>
<dbReference type="GeneID" id="36576563"/>
<dbReference type="AlphaFoldDB" id="A0A2T3APE1"/>
<feature type="transmembrane region" description="Helical" evidence="5">
    <location>
        <begin position="305"/>
        <end position="327"/>
    </location>
</feature>
<proteinExistence type="predicted"/>
<keyword evidence="7" id="KW-1185">Reference proteome</keyword>
<dbReference type="Proteomes" id="UP000241818">
    <property type="component" value="Unassembled WGS sequence"/>
</dbReference>
<keyword evidence="1 5" id="KW-0812">Transmembrane</keyword>
<dbReference type="PANTHER" id="PTHR28263">
    <property type="entry name" value="GOLGI TO ER TRAFFIC PROTEIN 2"/>
    <property type="match status" value="1"/>
</dbReference>
<organism evidence="6 7">
    <name type="scientific">Amorphotheca resinae ATCC 22711</name>
    <dbReference type="NCBI Taxonomy" id="857342"/>
    <lineage>
        <taxon>Eukaryota</taxon>
        <taxon>Fungi</taxon>
        <taxon>Dikarya</taxon>
        <taxon>Ascomycota</taxon>
        <taxon>Pezizomycotina</taxon>
        <taxon>Leotiomycetes</taxon>
        <taxon>Helotiales</taxon>
        <taxon>Amorphothecaceae</taxon>
        <taxon>Amorphotheca</taxon>
    </lineage>
</organism>
<evidence type="ECO:0000313" key="6">
    <source>
        <dbReference type="EMBL" id="PSS06801.1"/>
    </source>
</evidence>
<keyword evidence="3 5" id="KW-0472">Membrane</keyword>
<feature type="compositionally biased region" description="Pro residues" evidence="4">
    <location>
        <begin position="7"/>
        <end position="18"/>
    </location>
</feature>
<feature type="compositionally biased region" description="Basic and acidic residues" evidence="4">
    <location>
        <begin position="26"/>
        <end position="37"/>
    </location>
</feature>
<evidence type="ECO:0000256" key="1">
    <source>
        <dbReference type="ARBA" id="ARBA00022692"/>
    </source>
</evidence>
<accession>A0A2T3APE1</accession>
<feature type="region of interest" description="Disordered" evidence="4">
    <location>
        <begin position="1"/>
        <end position="106"/>
    </location>
</feature>
<evidence type="ECO:0000256" key="3">
    <source>
        <dbReference type="ARBA" id="ARBA00023136"/>
    </source>
</evidence>
<dbReference type="InterPro" id="IPR028143">
    <property type="entry name" value="Get2/sif1"/>
</dbReference>
<name>A0A2T3APE1_AMORE</name>
<dbReference type="RefSeq" id="XP_024716531.1">
    <property type="nucleotide sequence ID" value="XM_024868482.1"/>
</dbReference>
<dbReference type="GO" id="GO:0006890">
    <property type="term" value="P:retrograde vesicle-mediated transport, Golgi to endoplasmic reticulum"/>
    <property type="evidence" value="ECO:0007669"/>
    <property type="project" value="TreeGrafter"/>
</dbReference>
<dbReference type="Pfam" id="PF08690">
    <property type="entry name" value="GET2"/>
    <property type="match status" value="1"/>
</dbReference>
<dbReference type="PANTHER" id="PTHR28263:SF1">
    <property type="entry name" value="GOLGI TO ER TRAFFIC PROTEIN 2"/>
    <property type="match status" value="1"/>
</dbReference>
<evidence type="ECO:0000256" key="5">
    <source>
        <dbReference type="SAM" id="Phobius"/>
    </source>
</evidence>
<reference evidence="6 7" key="1">
    <citation type="journal article" date="2018" name="New Phytol.">
        <title>Comparative genomics and transcriptomics depict ericoid mycorrhizal fungi as versatile saprotrophs and plant mutualists.</title>
        <authorList>
            <person name="Martino E."/>
            <person name="Morin E."/>
            <person name="Grelet G.A."/>
            <person name="Kuo A."/>
            <person name="Kohler A."/>
            <person name="Daghino S."/>
            <person name="Barry K.W."/>
            <person name="Cichocki N."/>
            <person name="Clum A."/>
            <person name="Dockter R.B."/>
            <person name="Hainaut M."/>
            <person name="Kuo R.C."/>
            <person name="LaButti K."/>
            <person name="Lindahl B.D."/>
            <person name="Lindquist E.A."/>
            <person name="Lipzen A."/>
            <person name="Khouja H.R."/>
            <person name="Magnuson J."/>
            <person name="Murat C."/>
            <person name="Ohm R.A."/>
            <person name="Singer S.W."/>
            <person name="Spatafora J.W."/>
            <person name="Wang M."/>
            <person name="Veneault-Fourrey C."/>
            <person name="Henrissat B."/>
            <person name="Grigoriev I.V."/>
            <person name="Martin F.M."/>
            <person name="Perotto S."/>
        </authorList>
    </citation>
    <scope>NUCLEOTIDE SEQUENCE [LARGE SCALE GENOMIC DNA]</scope>
    <source>
        <strain evidence="6 7">ATCC 22711</strain>
    </source>
</reference>